<evidence type="ECO:0000256" key="16">
    <source>
        <dbReference type="ARBA" id="ARBA00081679"/>
    </source>
</evidence>
<keyword evidence="10" id="KW-0539">Nucleus</keyword>
<evidence type="ECO:0000256" key="4">
    <source>
        <dbReference type="ARBA" id="ARBA00022490"/>
    </source>
</evidence>
<dbReference type="GO" id="GO:0070161">
    <property type="term" value="C:anchoring junction"/>
    <property type="evidence" value="ECO:0007669"/>
    <property type="project" value="UniProtKB-SubCell"/>
</dbReference>
<dbReference type="InterPro" id="IPR001452">
    <property type="entry name" value="SH3_domain"/>
</dbReference>
<reference evidence="21" key="1">
    <citation type="submission" date="2021-01" db="EMBL/GenBank/DDBJ databases">
        <authorList>
            <person name="Zahm M."/>
            <person name="Roques C."/>
            <person name="Cabau C."/>
            <person name="Klopp C."/>
            <person name="Donnadieu C."/>
            <person name="Jouanno E."/>
            <person name="Lampietro C."/>
            <person name="Louis A."/>
            <person name="Herpin A."/>
            <person name="Echchiki A."/>
            <person name="Berthelot C."/>
            <person name="Parey E."/>
            <person name="Roest-Crollius H."/>
            <person name="Braasch I."/>
            <person name="Postlethwait J."/>
            <person name="Bobe J."/>
            <person name="Montfort J."/>
            <person name="Bouchez O."/>
            <person name="Begum T."/>
            <person name="Mejri S."/>
            <person name="Adams A."/>
            <person name="Chen W.-J."/>
            <person name="Guiguen Y."/>
        </authorList>
    </citation>
    <scope>NUCLEOTIDE SEQUENCE</scope>
    <source>
        <tissue evidence="21">Blood</tissue>
    </source>
</reference>
<keyword evidence="4" id="KW-0963">Cytoplasm</keyword>
<feature type="compositionally biased region" description="Low complexity" evidence="19">
    <location>
        <begin position="626"/>
        <end position="640"/>
    </location>
</feature>
<evidence type="ECO:0000256" key="1">
    <source>
        <dbReference type="ARBA" id="ARBA00004282"/>
    </source>
</evidence>
<evidence type="ECO:0000313" key="22">
    <source>
        <dbReference type="Proteomes" id="UP000829720"/>
    </source>
</evidence>
<feature type="compositionally biased region" description="Polar residues" evidence="19">
    <location>
        <begin position="36"/>
        <end position="62"/>
    </location>
</feature>
<dbReference type="FunFam" id="2.30.30.40:FF:000133">
    <property type="entry name" value="FYN-binding protein-like isoform X2"/>
    <property type="match status" value="1"/>
</dbReference>
<evidence type="ECO:0000313" key="21">
    <source>
        <dbReference type="EMBL" id="KAI1882008.1"/>
    </source>
</evidence>
<feature type="compositionally biased region" description="Acidic residues" evidence="19">
    <location>
        <begin position="545"/>
        <end position="559"/>
    </location>
</feature>
<feature type="region of interest" description="Disordered" evidence="19">
    <location>
        <begin position="532"/>
        <end position="573"/>
    </location>
</feature>
<evidence type="ECO:0000256" key="17">
    <source>
        <dbReference type="ARBA" id="ARBA00082486"/>
    </source>
</evidence>
<evidence type="ECO:0000256" key="10">
    <source>
        <dbReference type="ARBA" id="ARBA00023242"/>
    </source>
</evidence>
<comment type="function">
    <text evidence="11">Acts as an adapter protein of the FYN and LCP2 signaling cascades in T-cells. May play a role in linking T-cell signaling to remodeling of the actin cytoskeleton. Modulates the expression of IL2. Involved in platelet activation. Prevents the degradation of SKAP1 and SKAP2. May be involved in high affinity immunoglobulin epsilon receptor signaling in mast cells.</text>
</comment>
<dbReference type="EMBL" id="JAERUA010000025">
    <property type="protein sequence ID" value="KAI1882008.1"/>
    <property type="molecule type" value="Genomic_DNA"/>
</dbReference>
<evidence type="ECO:0000256" key="6">
    <source>
        <dbReference type="ARBA" id="ARBA00022737"/>
    </source>
</evidence>
<accession>A0A8T3CGX4</accession>
<evidence type="ECO:0000256" key="18">
    <source>
        <dbReference type="PROSITE-ProRule" id="PRU00192"/>
    </source>
</evidence>
<evidence type="ECO:0000256" key="15">
    <source>
        <dbReference type="ARBA" id="ARBA00081595"/>
    </source>
</evidence>
<dbReference type="GO" id="GO:0050852">
    <property type="term" value="P:T cell receptor signaling pathway"/>
    <property type="evidence" value="ECO:0007669"/>
    <property type="project" value="TreeGrafter"/>
</dbReference>
<gene>
    <name evidence="21" type="ORF">AGOR_G00246250</name>
</gene>
<keyword evidence="9" id="KW-0175">Coiled coil</keyword>
<keyword evidence="5" id="KW-0597">Phosphoprotein</keyword>
<evidence type="ECO:0000259" key="20">
    <source>
        <dbReference type="PROSITE" id="PS50002"/>
    </source>
</evidence>
<evidence type="ECO:0000256" key="5">
    <source>
        <dbReference type="ARBA" id="ARBA00022553"/>
    </source>
</evidence>
<dbReference type="Gene3D" id="2.30.30.40">
    <property type="entry name" value="SH3 Domains"/>
    <property type="match status" value="2"/>
</dbReference>
<feature type="compositionally biased region" description="Acidic residues" evidence="19">
    <location>
        <begin position="379"/>
        <end position="390"/>
    </location>
</feature>
<dbReference type="PANTHER" id="PTHR16830">
    <property type="entry name" value="SH2 CONTAINING ADAPTOR PRAM-1 RELATED"/>
    <property type="match status" value="1"/>
</dbReference>
<dbReference type="GO" id="GO:0007229">
    <property type="term" value="P:integrin-mediated signaling pathway"/>
    <property type="evidence" value="ECO:0007669"/>
    <property type="project" value="InterPro"/>
</dbReference>
<keyword evidence="22" id="KW-1185">Reference proteome</keyword>
<feature type="compositionally biased region" description="Basic and acidic residues" evidence="19">
    <location>
        <begin position="645"/>
        <end position="657"/>
    </location>
</feature>
<dbReference type="Proteomes" id="UP000829720">
    <property type="component" value="Unassembled WGS sequence"/>
</dbReference>
<evidence type="ECO:0000256" key="8">
    <source>
        <dbReference type="ARBA" id="ARBA00022990"/>
    </source>
</evidence>
<feature type="compositionally biased region" description="Pro residues" evidence="19">
    <location>
        <begin position="326"/>
        <end position="341"/>
    </location>
</feature>
<sequence>MENKSDVKAIMARFNTGGNSTESVPGGRPKKPVLENSLSGSAALSSTMPKPNVLKSTVSTKSAPEVREFPKPKPKFGTAQEEAKPPVTKQPLFKPKPPEPPRDADPKPPFPKPPLQKPTLSATLSDSKPPIVKPPPATAKPSWVKDATKSEEGGGNNAPTPPKFPLAPKPKSAVTALRSQAEEGSAGDSAARPFPVTPLKPTGFRAAQSMFNKESFDSQGEEGNKDRVKPLNSNDSSVPKTAIAHKTSFMKRQLEQKENSNPNVPKRNPLPNKLALGTPPAKPNRPPVVNLEKFQKGGESTTDGALLKKGTPPPPPASHPSNHVAPPLPSHPAAPSLPPRPSGAIIQPDPDENYDDVGVMNHPPPLPAGGHPSQKAEEAGSDDEMYEDLEDRWSTMESKEQEKKREKEEKKRIEQEKKEQKEREKKEQEVRKKFKLSGPIQVIHKVKAKIDYKGGKNDLSLKQDEPIEIIRISDNPEGRWLGRTRDGSYGYVKTDSVEIDFDTLKRKGEALPIQAEEDQELYDDIAVQDDFSSVKGPGVILPPPPEEDGDIYDDLDDPDLNVSPSATEVKSPLKPRGFLKMFKSWDEWRKPASNNEVPPPPQFTPEGHTDKQQEPIDEEIYDDVDSQSFPTPPSLSSLPQVKPKGKMEDPKKQKKFEKEEKEFRKKFKYDGEIQTLYQVTIISTLTNKKWGSKDLPLRPGEVVDVIVKPVDNKLIGRNDEGKFGYVSTSNIVAEDADIYDDIGEDCIYDND</sequence>
<feature type="compositionally biased region" description="Pro residues" evidence="19">
    <location>
        <begin position="107"/>
        <end position="116"/>
    </location>
</feature>
<keyword evidence="7" id="KW-0965">Cell junction</keyword>
<dbReference type="GO" id="GO:0005886">
    <property type="term" value="C:plasma membrane"/>
    <property type="evidence" value="ECO:0007669"/>
    <property type="project" value="InterPro"/>
</dbReference>
<evidence type="ECO:0000256" key="19">
    <source>
        <dbReference type="SAM" id="MobiDB-lite"/>
    </source>
</evidence>
<dbReference type="PRINTS" id="PR01217">
    <property type="entry name" value="PRICHEXTENSN"/>
</dbReference>
<feature type="compositionally biased region" description="Acidic residues" evidence="19">
    <location>
        <begin position="615"/>
        <end position="625"/>
    </location>
</feature>
<feature type="compositionally biased region" description="Basic and acidic residues" evidence="19">
    <location>
        <begin position="391"/>
        <end position="431"/>
    </location>
</feature>
<comment type="caution">
    <text evidence="21">The sequence shown here is derived from an EMBL/GenBank/DDBJ whole genome shotgun (WGS) entry which is preliminary data.</text>
</comment>
<feature type="region of interest" description="Disordered" evidence="19">
    <location>
        <begin position="590"/>
        <end position="657"/>
    </location>
</feature>
<protein>
    <recommendedName>
        <fullName evidence="12">FYN-binding protein 1</fullName>
    </recommendedName>
    <alternativeName>
        <fullName evidence="13">Adhesion and degranulation promoting adaptor protein</fullName>
    </alternativeName>
    <alternativeName>
        <fullName evidence="14">FYB-120/130</fullName>
    </alternativeName>
    <alternativeName>
        <fullName evidence="17">FYN-T-binding protein</fullName>
    </alternativeName>
    <alternativeName>
        <fullName evidence="15">SLAP-130</fullName>
    </alternativeName>
    <alternativeName>
        <fullName evidence="16">SLP-76-associated phosphoprotein</fullName>
    </alternativeName>
</protein>
<keyword evidence="6" id="KW-0677">Repeat</keyword>
<feature type="region of interest" description="Disordered" evidence="19">
    <location>
        <begin position="1"/>
        <end position="432"/>
    </location>
</feature>
<dbReference type="GO" id="GO:0072659">
    <property type="term" value="P:protein localization to plasma membrane"/>
    <property type="evidence" value="ECO:0007669"/>
    <property type="project" value="TreeGrafter"/>
</dbReference>
<dbReference type="InterPro" id="IPR043443">
    <property type="entry name" value="FYB1/2-like"/>
</dbReference>
<organism evidence="21 22">
    <name type="scientific">Albula goreensis</name>
    <dbReference type="NCBI Taxonomy" id="1534307"/>
    <lineage>
        <taxon>Eukaryota</taxon>
        <taxon>Metazoa</taxon>
        <taxon>Chordata</taxon>
        <taxon>Craniata</taxon>
        <taxon>Vertebrata</taxon>
        <taxon>Euteleostomi</taxon>
        <taxon>Actinopterygii</taxon>
        <taxon>Neopterygii</taxon>
        <taxon>Teleostei</taxon>
        <taxon>Albuliformes</taxon>
        <taxon>Albulidae</taxon>
        <taxon>Albula</taxon>
    </lineage>
</organism>
<dbReference type="SMART" id="SM00326">
    <property type="entry name" value="SH3"/>
    <property type="match status" value="2"/>
</dbReference>
<dbReference type="InterPro" id="IPR029294">
    <property type="entry name" value="hSH3"/>
</dbReference>
<evidence type="ECO:0000256" key="7">
    <source>
        <dbReference type="ARBA" id="ARBA00022949"/>
    </source>
</evidence>
<dbReference type="SUPFAM" id="SSF50044">
    <property type="entry name" value="SH3-domain"/>
    <property type="match status" value="2"/>
</dbReference>
<proteinExistence type="predicted"/>
<evidence type="ECO:0000256" key="9">
    <source>
        <dbReference type="ARBA" id="ARBA00023054"/>
    </source>
</evidence>
<evidence type="ECO:0000256" key="3">
    <source>
        <dbReference type="ARBA" id="ARBA00022443"/>
    </source>
</evidence>
<keyword evidence="3 18" id="KW-0728">SH3 domain</keyword>
<dbReference type="GO" id="GO:0005737">
    <property type="term" value="C:cytoplasm"/>
    <property type="evidence" value="ECO:0007669"/>
    <property type="project" value="UniProtKB-SubCell"/>
</dbReference>
<dbReference type="Pfam" id="PF14603">
    <property type="entry name" value="hSH3"/>
    <property type="match status" value="2"/>
</dbReference>
<dbReference type="OrthoDB" id="9396701at2759"/>
<dbReference type="FunFam" id="2.30.30.40:FF:000156">
    <property type="entry name" value="FYN-binding protein-like isoform X1"/>
    <property type="match status" value="1"/>
</dbReference>
<evidence type="ECO:0000256" key="14">
    <source>
        <dbReference type="ARBA" id="ARBA00081371"/>
    </source>
</evidence>
<feature type="domain" description="SH3" evidence="20">
    <location>
        <begin position="441"/>
        <end position="502"/>
    </location>
</feature>
<name>A0A8T3CGX4_9TELE</name>
<dbReference type="InterPro" id="IPR036028">
    <property type="entry name" value="SH3-like_dom_sf"/>
</dbReference>
<evidence type="ECO:0000256" key="2">
    <source>
        <dbReference type="ARBA" id="ARBA00004496"/>
    </source>
</evidence>
<feature type="compositionally biased region" description="Pro residues" evidence="19">
    <location>
        <begin position="159"/>
        <end position="168"/>
    </location>
</feature>
<evidence type="ECO:0000256" key="13">
    <source>
        <dbReference type="ARBA" id="ARBA00079796"/>
    </source>
</evidence>
<keyword evidence="8" id="KW-0007">Acetylation</keyword>
<feature type="compositionally biased region" description="Basic and acidic residues" evidence="19">
    <location>
        <begin position="96"/>
        <end position="106"/>
    </location>
</feature>
<dbReference type="PANTHER" id="PTHR16830:SF12">
    <property type="entry name" value="PDZ DOMAIN-CONTAINING PROTEIN"/>
    <property type="match status" value="1"/>
</dbReference>
<comment type="subcellular location">
    <subcellularLocation>
        <location evidence="1">Cell junction</location>
    </subcellularLocation>
    <subcellularLocation>
        <location evidence="2">Cytoplasm</location>
    </subcellularLocation>
</comment>
<evidence type="ECO:0000256" key="12">
    <source>
        <dbReference type="ARBA" id="ARBA00068976"/>
    </source>
</evidence>
<dbReference type="AlphaFoldDB" id="A0A8T3CGX4"/>
<dbReference type="PROSITE" id="PS50002">
    <property type="entry name" value="SH3"/>
    <property type="match status" value="1"/>
</dbReference>
<evidence type="ECO:0000256" key="11">
    <source>
        <dbReference type="ARBA" id="ARBA00059917"/>
    </source>
</evidence>